<feature type="region of interest" description="Disordered" evidence="1">
    <location>
        <begin position="1"/>
        <end position="45"/>
    </location>
</feature>
<dbReference type="InterPro" id="IPR022183">
    <property type="entry name" value="DUF3710"/>
</dbReference>
<sequence length="220" mass="23889">MFGRRKNQTPEQETPGTQEFDPASLGPRTSGPWDSSERDPDAPGYVDLGSLRIKGRDGVGLQLPQENGALSSVLVVLEGANSAMELRIFAASRSGGEWGDVLQDLKREVERREGEWKETDGPFGDELRFRVQVQTQDGRTGTQDSRILAVEGPRWLLRATLLGAAAGDETAAEPLLEILRDVIVVRGDEPRMVREPLPLQLPPGAVPQDQQPPSGTDAGS</sequence>
<keyword evidence="3" id="KW-1185">Reference proteome</keyword>
<organism evidence="2 3">
    <name type="scientific">Aeromicrobium piscarium</name>
    <dbReference type="NCBI Taxonomy" id="2590901"/>
    <lineage>
        <taxon>Bacteria</taxon>
        <taxon>Bacillati</taxon>
        <taxon>Actinomycetota</taxon>
        <taxon>Actinomycetes</taxon>
        <taxon>Propionibacteriales</taxon>
        <taxon>Nocardioidaceae</taxon>
        <taxon>Aeromicrobium</taxon>
    </lineage>
</organism>
<evidence type="ECO:0000313" key="2">
    <source>
        <dbReference type="EMBL" id="TSD65290.1"/>
    </source>
</evidence>
<protein>
    <submittedName>
        <fullName evidence="2">DUF3710 domain-containing protein</fullName>
    </submittedName>
</protein>
<dbReference type="EMBL" id="VLNT01000003">
    <property type="protein sequence ID" value="TSD65290.1"/>
    <property type="molecule type" value="Genomic_DNA"/>
</dbReference>
<evidence type="ECO:0000313" key="3">
    <source>
        <dbReference type="Proteomes" id="UP000316988"/>
    </source>
</evidence>
<dbReference type="RefSeq" id="WP_143912482.1">
    <property type="nucleotide sequence ID" value="NZ_VLNT01000003.1"/>
</dbReference>
<name>A0A554SG12_9ACTN</name>
<reference evidence="2 3" key="1">
    <citation type="submission" date="2019-07" db="EMBL/GenBank/DDBJ databases">
        <authorList>
            <person name="Zhao L.H."/>
        </authorList>
    </citation>
    <scope>NUCLEOTIDE SEQUENCE [LARGE SCALE GENOMIC DNA]</scope>
    <source>
        <strain evidence="2 3">Co35</strain>
    </source>
</reference>
<feature type="region of interest" description="Disordered" evidence="1">
    <location>
        <begin position="194"/>
        <end position="220"/>
    </location>
</feature>
<comment type="caution">
    <text evidence="2">The sequence shown here is derived from an EMBL/GenBank/DDBJ whole genome shotgun (WGS) entry which is preliminary data.</text>
</comment>
<gene>
    <name evidence="2" type="ORF">FNM00_06210</name>
</gene>
<proteinExistence type="predicted"/>
<accession>A0A554SG12</accession>
<feature type="compositionally biased region" description="Polar residues" evidence="1">
    <location>
        <begin position="208"/>
        <end position="220"/>
    </location>
</feature>
<dbReference type="Proteomes" id="UP000316988">
    <property type="component" value="Unassembled WGS sequence"/>
</dbReference>
<dbReference type="OrthoDB" id="8480367at2"/>
<dbReference type="AlphaFoldDB" id="A0A554SG12"/>
<dbReference type="Pfam" id="PF12502">
    <property type="entry name" value="DUF3710"/>
    <property type="match status" value="1"/>
</dbReference>
<evidence type="ECO:0000256" key="1">
    <source>
        <dbReference type="SAM" id="MobiDB-lite"/>
    </source>
</evidence>